<dbReference type="PANTHER" id="PTHR31616:SF0">
    <property type="entry name" value="GLUCAN 1,4-ALPHA-GLUCOSIDASE"/>
    <property type="match status" value="1"/>
</dbReference>
<dbReference type="OrthoDB" id="3902805at2"/>
<evidence type="ECO:0000259" key="2">
    <source>
        <dbReference type="Pfam" id="PF00723"/>
    </source>
</evidence>
<organism evidence="4 6">
    <name type="scientific">Labedella gwakjiensis</name>
    <dbReference type="NCBI Taxonomy" id="390269"/>
    <lineage>
        <taxon>Bacteria</taxon>
        <taxon>Bacillati</taxon>
        <taxon>Actinomycetota</taxon>
        <taxon>Actinomycetes</taxon>
        <taxon>Micrococcales</taxon>
        <taxon>Microbacteriaceae</taxon>
        <taxon>Labedella</taxon>
    </lineage>
</organism>
<proteinExistence type="predicted"/>
<dbReference type="EMBL" id="PYAU01000001">
    <property type="protein sequence ID" value="PSL38567.1"/>
    <property type="molecule type" value="Genomic_DNA"/>
</dbReference>
<evidence type="ECO:0000313" key="4">
    <source>
        <dbReference type="EMBL" id="PSL38567.1"/>
    </source>
</evidence>
<keyword evidence="7" id="KW-1185">Reference proteome</keyword>
<dbReference type="RefSeq" id="WP_106563565.1">
    <property type="nucleotide sequence ID" value="NZ_PYAU01000001.1"/>
</dbReference>
<evidence type="ECO:0000313" key="6">
    <source>
        <dbReference type="Proteomes" id="UP000241203"/>
    </source>
</evidence>
<protein>
    <submittedName>
        <fullName evidence="4">GH15 family glucan-1,4-alpha-glucosidase</fullName>
    </submittedName>
    <submittedName>
        <fullName evidence="5">Glycoside hydrolase family 15 protein</fullName>
    </submittedName>
</protein>
<feature type="region of interest" description="Disordered" evidence="1">
    <location>
        <begin position="179"/>
        <end position="210"/>
    </location>
</feature>
<dbReference type="GO" id="GO:0005975">
    <property type="term" value="P:carbohydrate metabolic process"/>
    <property type="evidence" value="ECO:0007669"/>
    <property type="project" value="InterPro"/>
</dbReference>
<gene>
    <name evidence="4" type="ORF">CLV49_2192</name>
    <name evidence="5" type="ORF">ELQ93_08255</name>
</gene>
<dbReference type="InterPro" id="IPR012341">
    <property type="entry name" value="6hp_glycosidase-like_sf"/>
</dbReference>
<reference evidence="5 7" key="2">
    <citation type="submission" date="2018-12" db="EMBL/GenBank/DDBJ databases">
        <authorList>
            <person name="hu s."/>
            <person name="Xu Y."/>
            <person name="Xu B."/>
            <person name="Li F."/>
        </authorList>
    </citation>
    <scope>NUCLEOTIDE SEQUENCE [LARGE SCALE GENOMIC DNA]</scope>
    <source>
        <strain evidence="5 7">KSW2-17</strain>
    </source>
</reference>
<dbReference type="EMBL" id="RZGY01000001">
    <property type="protein sequence ID" value="RUQ86926.1"/>
    <property type="molecule type" value="Genomic_DNA"/>
</dbReference>
<dbReference type="Proteomes" id="UP000241203">
    <property type="component" value="Unassembled WGS sequence"/>
</dbReference>
<dbReference type="Pfam" id="PF00723">
    <property type="entry name" value="Glyco_hydro_15"/>
    <property type="match status" value="1"/>
</dbReference>
<dbReference type="AlphaFoldDB" id="A0A2P8GX77"/>
<reference evidence="4 6" key="1">
    <citation type="submission" date="2018-03" db="EMBL/GenBank/DDBJ databases">
        <title>Genomic Encyclopedia of Archaeal and Bacterial Type Strains, Phase II (KMG-II): from individual species to whole genera.</title>
        <authorList>
            <person name="Goeker M."/>
        </authorList>
    </citation>
    <scope>NUCLEOTIDE SEQUENCE [LARGE SCALE GENOMIC DNA]</scope>
    <source>
        <strain evidence="4 6">DSM 21548</strain>
    </source>
</reference>
<dbReference type="InterPro" id="IPR045582">
    <property type="entry name" value="Trehalase-like_N"/>
</dbReference>
<evidence type="ECO:0000256" key="1">
    <source>
        <dbReference type="SAM" id="MobiDB-lite"/>
    </source>
</evidence>
<feature type="compositionally biased region" description="Basic and acidic residues" evidence="1">
    <location>
        <begin position="182"/>
        <end position="196"/>
    </location>
</feature>
<evidence type="ECO:0000313" key="5">
    <source>
        <dbReference type="EMBL" id="RUQ86926.1"/>
    </source>
</evidence>
<dbReference type="SUPFAM" id="SSF48208">
    <property type="entry name" value="Six-hairpin glycosidases"/>
    <property type="match status" value="1"/>
</dbReference>
<dbReference type="Gene3D" id="1.50.10.10">
    <property type="match status" value="1"/>
</dbReference>
<sequence>MKAVPPAPSDDYAPLRDYAVIGDGKTAALIRPDGRVDWLAVPALDGVPVFAALLDEVGGGRIELRPEGEFRSSRRYVNGTNVLQTTFTTDTGSVRVTDALVTGVAGPLPWTELARRIEGVKGTVAMRWVVRPGTALGTVSPWVEYLPTIGEDPERPTDPGPDECAILHVDSVSIAVTGCDHGPGETERPSDGREVGEDGDGMPQGSFTTSEGSTHALVIAATHDEPLHVPDPKEAVQRVQRTVDEWRQWSKVFTYDGPWADAVQRSALALKLLIHSQTGSIAAAATTSLPESRTGGKNWDYRFAWIRDLAYTTHALVRFGLREETHAALSWMLRTVKADGTPLRVFFDLHGNPPGDPVEHDVPGWGGIGPVVTGNPAGEQLQLGVYGDLLDIARLHVDAGNVLDVPTRRLLAATADTTCDLWRRPDSGMWELPDLRRHTSSMMGCWQALDAAVHLAEVAGLTGSVDRWRTERDRIHTWVWENCWSEEKQAWTMFAGGDELDTSVLLHAPSGFDRGERMASTIDAIIAELGTDGPPYRYSGVESEEFPFVACGFWLASALACTGRTDDARDLMDRMIALSNDVGLYSEMLDPVTGEFWGNLPQGLSHLALINAAITIEELTR</sequence>
<dbReference type="Proteomes" id="UP000268291">
    <property type="component" value="Unassembled WGS sequence"/>
</dbReference>
<dbReference type="Pfam" id="PF19291">
    <property type="entry name" value="TREH_N"/>
    <property type="match status" value="1"/>
</dbReference>
<feature type="domain" description="GH15-like" evidence="2">
    <location>
        <begin position="260"/>
        <end position="613"/>
    </location>
</feature>
<keyword evidence="5" id="KW-0378">Hydrolase</keyword>
<evidence type="ECO:0000313" key="7">
    <source>
        <dbReference type="Proteomes" id="UP000268291"/>
    </source>
</evidence>
<accession>A0A2P8GX77</accession>
<comment type="caution">
    <text evidence="4">The sequence shown here is derived from an EMBL/GenBank/DDBJ whole genome shotgun (WGS) entry which is preliminary data.</text>
</comment>
<dbReference type="GO" id="GO:0004553">
    <property type="term" value="F:hydrolase activity, hydrolyzing O-glycosyl compounds"/>
    <property type="evidence" value="ECO:0007669"/>
    <property type="project" value="TreeGrafter"/>
</dbReference>
<feature type="domain" description="Trehalase-like N-terminal" evidence="3">
    <location>
        <begin position="13"/>
        <end position="131"/>
    </location>
</feature>
<evidence type="ECO:0000259" key="3">
    <source>
        <dbReference type="Pfam" id="PF19291"/>
    </source>
</evidence>
<dbReference type="PANTHER" id="PTHR31616">
    <property type="entry name" value="TREHALASE"/>
    <property type="match status" value="1"/>
</dbReference>
<name>A0A2P8GX77_9MICO</name>
<dbReference type="InterPro" id="IPR008928">
    <property type="entry name" value="6-hairpin_glycosidase_sf"/>
</dbReference>
<dbReference type="InterPro" id="IPR011613">
    <property type="entry name" value="GH15-like"/>
</dbReference>